<evidence type="ECO:0000313" key="3">
    <source>
        <dbReference type="Proteomes" id="UP001500791"/>
    </source>
</evidence>
<dbReference type="Proteomes" id="UP001500791">
    <property type="component" value="Unassembled WGS sequence"/>
</dbReference>
<proteinExistence type="predicted"/>
<protein>
    <recommendedName>
        <fullName evidence="1">SnoaL-like domain-containing protein</fullName>
    </recommendedName>
</protein>
<dbReference type="Gene3D" id="3.10.450.50">
    <property type="match status" value="1"/>
</dbReference>
<keyword evidence="3" id="KW-1185">Reference proteome</keyword>
<dbReference type="EMBL" id="BAAAEJ010000003">
    <property type="protein sequence ID" value="GAA0385605.1"/>
    <property type="molecule type" value="Genomic_DNA"/>
</dbReference>
<dbReference type="RefSeq" id="WP_167174152.1">
    <property type="nucleotide sequence ID" value="NZ_BAAAEJ010000003.1"/>
</dbReference>
<dbReference type="SUPFAM" id="SSF54427">
    <property type="entry name" value="NTF2-like"/>
    <property type="match status" value="1"/>
</dbReference>
<feature type="domain" description="SnoaL-like" evidence="1">
    <location>
        <begin position="9"/>
        <end position="132"/>
    </location>
</feature>
<accession>A0ABN0Y742</accession>
<sequence>MTIEERLARLEAESEIRRLKARYLNACDAKQADTVRACFTLDAVIDFEGMGVFNVDQLVGIFTEIAVNSPISDSHHGHNAEIEILSADTAKAIWNLGFTTYDPRTGQFRALSMFYHDEYRRTEDGWRISKTRSLARSALEGTAIEGKLSANWLLPTA</sequence>
<organism evidence="2 3">
    <name type="scientific">Brevundimonas terrae</name>
    <dbReference type="NCBI Taxonomy" id="363631"/>
    <lineage>
        <taxon>Bacteria</taxon>
        <taxon>Pseudomonadati</taxon>
        <taxon>Pseudomonadota</taxon>
        <taxon>Alphaproteobacteria</taxon>
        <taxon>Caulobacterales</taxon>
        <taxon>Caulobacteraceae</taxon>
        <taxon>Brevundimonas</taxon>
    </lineage>
</organism>
<gene>
    <name evidence="2" type="ORF">GCM10009093_10640</name>
</gene>
<reference evidence="2 3" key="1">
    <citation type="journal article" date="2019" name="Int. J. Syst. Evol. Microbiol.">
        <title>The Global Catalogue of Microorganisms (GCM) 10K type strain sequencing project: providing services to taxonomists for standard genome sequencing and annotation.</title>
        <authorList>
            <consortium name="The Broad Institute Genomics Platform"/>
            <consortium name="The Broad Institute Genome Sequencing Center for Infectious Disease"/>
            <person name="Wu L."/>
            <person name="Ma J."/>
        </authorList>
    </citation>
    <scope>NUCLEOTIDE SEQUENCE [LARGE SCALE GENOMIC DNA]</scope>
    <source>
        <strain evidence="2 3">JCM 13476</strain>
    </source>
</reference>
<evidence type="ECO:0000259" key="1">
    <source>
        <dbReference type="Pfam" id="PF13577"/>
    </source>
</evidence>
<dbReference type="InterPro" id="IPR037401">
    <property type="entry name" value="SnoaL-like"/>
</dbReference>
<dbReference type="Pfam" id="PF13577">
    <property type="entry name" value="SnoaL_4"/>
    <property type="match status" value="1"/>
</dbReference>
<dbReference type="InterPro" id="IPR032710">
    <property type="entry name" value="NTF2-like_dom_sf"/>
</dbReference>
<evidence type="ECO:0000313" key="2">
    <source>
        <dbReference type="EMBL" id="GAA0385605.1"/>
    </source>
</evidence>
<comment type="caution">
    <text evidence="2">The sequence shown here is derived from an EMBL/GenBank/DDBJ whole genome shotgun (WGS) entry which is preliminary data.</text>
</comment>
<name>A0ABN0Y742_9CAUL</name>